<dbReference type="SUPFAM" id="SSF58113">
    <property type="entry name" value="Apolipoprotein A-I"/>
    <property type="match status" value="1"/>
</dbReference>
<keyword evidence="2" id="KW-0479">Metal-binding</keyword>
<dbReference type="PROSITE" id="PS51125">
    <property type="entry name" value="NHL"/>
    <property type="match status" value="1"/>
</dbReference>
<evidence type="ECO:0000256" key="2">
    <source>
        <dbReference type="PROSITE-ProRule" id="PRU00024"/>
    </source>
</evidence>
<evidence type="ECO:0000256" key="1">
    <source>
        <dbReference type="ARBA" id="ARBA00022737"/>
    </source>
</evidence>
<sequence length="565" mass="64424">MATSDSWAQDVILCDLCDKPTQQFCNSCQVSLCETCVKRHRDQFKSLIHEIVPFLDRKIQLVCPECQHHPGQRCEANCLQCSEPVCLKCIISGPHKGHEVEELTKTHENIKQKIEKDTVEIKAKIIPEYQRKNAEIEKSMSKTKSQFDQIKTESEKLRKLWHQEVDNIFNKIDSMSQSHREENLNVLQEYHIKLKKVISEMNETVKQNEKLLKTNKISAVNKYKSKLQVYRDCPENVDSKMPTLGSKIDNGKELSIEIGDFSAILKQFPQTSLRADISRMTKTTGELKDQARLISTIPTDYEYVWGVVCVGDAEAWIRGYNSKITRIDIHGTVKDTVSTTGLLGVFGPDIPDGIALTREGELIFSHSKFNTVTIVRHGSSETLITTTQGWSPSGLYCTRSGDILIHTRNRVMNFKYMNKIIRYQGQRIKQEIYNDEQGNQIFKDGFSLLSMSENNNGDICVSDTNAKTVVVVKTGRVRFRYDGRPARRKEAFDPRDIVTDALSQIIVADHKNNCLHILDQDGQFLRCVDDCGLEKPRGLSVDNEGRLWVGCETGKIKVIQYLKIK</sequence>
<feature type="domain" description="B box-type" evidence="4">
    <location>
        <begin position="66"/>
        <end position="103"/>
    </location>
</feature>
<evidence type="ECO:0000313" key="6">
    <source>
        <dbReference type="RefSeq" id="XP_022306313.1"/>
    </source>
</evidence>
<dbReference type="OrthoDB" id="6064205at2759"/>
<keyword evidence="2" id="KW-0862">Zinc</keyword>
<accession>A0A8B8BSK2</accession>
<dbReference type="InterPro" id="IPR047153">
    <property type="entry name" value="TRIM45/56/19-like"/>
</dbReference>
<dbReference type="PANTHER" id="PTHR25462">
    <property type="entry name" value="BONUS, ISOFORM C-RELATED"/>
    <property type="match status" value="1"/>
</dbReference>
<dbReference type="Pfam" id="PF00643">
    <property type="entry name" value="zf-B_box"/>
    <property type="match status" value="2"/>
</dbReference>
<organism evidence="5 6">
    <name type="scientific">Crassostrea virginica</name>
    <name type="common">Eastern oyster</name>
    <dbReference type="NCBI Taxonomy" id="6565"/>
    <lineage>
        <taxon>Eukaryota</taxon>
        <taxon>Metazoa</taxon>
        <taxon>Spiralia</taxon>
        <taxon>Lophotrochozoa</taxon>
        <taxon>Mollusca</taxon>
        <taxon>Bivalvia</taxon>
        <taxon>Autobranchia</taxon>
        <taxon>Pteriomorphia</taxon>
        <taxon>Ostreida</taxon>
        <taxon>Ostreoidea</taxon>
        <taxon>Ostreidae</taxon>
        <taxon>Crassostrea</taxon>
    </lineage>
</organism>
<dbReference type="KEGG" id="cvn:111112805"/>
<dbReference type="GeneID" id="111112805"/>
<dbReference type="RefSeq" id="XP_022306313.1">
    <property type="nucleotide sequence ID" value="XM_022450605.1"/>
</dbReference>
<dbReference type="SUPFAM" id="SSF101898">
    <property type="entry name" value="NHL repeat"/>
    <property type="match status" value="1"/>
</dbReference>
<dbReference type="InterPro" id="IPR000315">
    <property type="entry name" value="Znf_B-box"/>
</dbReference>
<dbReference type="Gene3D" id="2.120.10.30">
    <property type="entry name" value="TolB, C-terminal domain"/>
    <property type="match status" value="2"/>
</dbReference>
<evidence type="ECO:0000259" key="4">
    <source>
        <dbReference type="PROSITE" id="PS50119"/>
    </source>
</evidence>
<dbReference type="InterPro" id="IPR001258">
    <property type="entry name" value="NHL_repeat"/>
</dbReference>
<dbReference type="Gene3D" id="3.30.160.60">
    <property type="entry name" value="Classic Zinc Finger"/>
    <property type="match status" value="1"/>
</dbReference>
<protein>
    <submittedName>
        <fullName evidence="6">E3 ubiquitin-protein ligase TRIM71-like</fullName>
    </submittedName>
</protein>
<dbReference type="GO" id="GO:0006513">
    <property type="term" value="P:protein monoubiquitination"/>
    <property type="evidence" value="ECO:0007669"/>
    <property type="project" value="TreeGrafter"/>
</dbReference>
<keyword evidence="5" id="KW-1185">Reference proteome</keyword>
<dbReference type="GO" id="GO:0008270">
    <property type="term" value="F:zinc ion binding"/>
    <property type="evidence" value="ECO:0007669"/>
    <property type="project" value="UniProtKB-KW"/>
</dbReference>
<keyword evidence="1" id="KW-0677">Repeat</keyword>
<feature type="domain" description="B box-type" evidence="4">
    <location>
        <begin position="9"/>
        <end position="54"/>
    </location>
</feature>
<dbReference type="AlphaFoldDB" id="A0A8B8BSK2"/>
<name>A0A8B8BSK2_CRAVI</name>
<dbReference type="InterPro" id="IPR011042">
    <property type="entry name" value="6-blade_b-propeller_TolB-like"/>
</dbReference>
<dbReference type="SMART" id="SM00336">
    <property type="entry name" value="BBOX"/>
    <property type="match status" value="2"/>
</dbReference>
<keyword evidence="2" id="KW-0863">Zinc-finger</keyword>
<feature type="repeat" description="NHL" evidence="3">
    <location>
        <begin position="494"/>
        <end position="521"/>
    </location>
</feature>
<dbReference type="CDD" id="cd19756">
    <property type="entry name" value="Bbox2"/>
    <property type="match status" value="1"/>
</dbReference>
<dbReference type="PANTHER" id="PTHR25462:SF229">
    <property type="entry name" value="TRANSCRIPTION INTERMEDIARY FACTOR 1-BETA"/>
    <property type="match status" value="1"/>
</dbReference>
<dbReference type="PROSITE" id="PS50119">
    <property type="entry name" value="ZF_BBOX"/>
    <property type="match status" value="2"/>
</dbReference>
<evidence type="ECO:0000256" key="3">
    <source>
        <dbReference type="PROSITE-ProRule" id="PRU00504"/>
    </source>
</evidence>
<proteinExistence type="predicted"/>
<dbReference type="SUPFAM" id="SSF57845">
    <property type="entry name" value="B-box zinc-binding domain"/>
    <property type="match status" value="1"/>
</dbReference>
<dbReference type="Proteomes" id="UP000694844">
    <property type="component" value="Chromosome 9"/>
</dbReference>
<reference evidence="6" key="1">
    <citation type="submission" date="2025-08" db="UniProtKB">
        <authorList>
            <consortium name="RefSeq"/>
        </authorList>
    </citation>
    <scope>IDENTIFICATION</scope>
    <source>
        <tissue evidence="6">Whole sample</tissue>
    </source>
</reference>
<dbReference type="GO" id="GO:0061630">
    <property type="term" value="F:ubiquitin protein ligase activity"/>
    <property type="evidence" value="ECO:0007669"/>
    <property type="project" value="TreeGrafter"/>
</dbReference>
<gene>
    <name evidence="6" type="primary">LOC111112805</name>
</gene>
<evidence type="ECO:0000313" key="5">
    <source>
        <dbReference type="Proteomes" id="UP000694844"/>
    </source>
</evidence>